<feature type="compositionally biased region" description="Basic and acidic residues" evidence="1">
    <location>
        <begin position="390"/>
        <end position="401"/>
    </location>
</feature>
<dbReference type="NCBIfam" id="TIGR03519">
    <property type="entry name" value="T9SS_PorP_fam"/>
    <property type="match status" value="1"/>
</dbReference>
<evidence type="ECO:0000313" key="4">
    <source>
        <dbReference type="Proteomes" id="UP000184532"/>
    </source>
</evidence>
<evidence type="ECO:0000313" key="3">
    <source>
        <dbReference type="EMBL" id="SHG25200.1"/>
    </source>
</evidence>
<feature type="signal peptide" evidence="2">
    <location>
        <begin position="1"/>
        <end position="19"/>
    </location>
</feature>
<feature type="chain" id="PRO_5013290987" evidence="2">
    <location>
        <begin position="20"/>
        <end position="526"/>
    </location>
</feature>
<dbReference type="Pfam" id="PF11751">
    <property type="entry name" value="PorP_SprF"/>
    <property type="match status" value="1"/>
</dbReference>
<dbReference type="OrthoDB" id="1393025at2"/>
<evidence type="ECO:0000256" key="2">
    <source>
        <dbReference type="SAM" id="SignalP"/>
    </source>
</evidence>
<keyword evidence="4" id="KW-1185">Reference proteome</keyword>
<organism evidence="3 4">
    <name type="scientific">Flagellimonas flava</name>
    <dbReference type="NCBI Taxonomy" id="570519"/>
    <lineage>
        <taxon>Bacteria</taxon>
        <taxon>Pseudomonadati</taxon>
        <taxon>Bacteroidota</taxon>
        <taxon>Flavobacteriia</taxon>
        <taxon>Flavobacteriales</taxon>
        <taxon>Flavobacteriaceae</taxon>
        <taxon>Flagellimonas</taxon>
    </lineage>
</organism>
<dbReference type="Proteomes" id="UP000184532">
    <property type="component" value="Unassembled WGS sequence"/>
</dbReference>
<dbReference type="EMBL" id="FQWL01000001">
    <property type="protein sequence ID" value="SHG25200.1"/>
    <property type="molecule type" value="Genomic_DNA"/>
</dbReference>
<accession>A0A1M5IBB8</accession>
<name>A0A1M5IBB8_9FLAO</name>
<feature type="region of interest" description="Disordered" evidence="1">
    <location>
        <begin position="390"/>
        <end position="409"/>
    </location>
</feature>
<sequence length="526" mass="59691">MLRHFSWYSLVLMVCTVTAQETVLPTDFRQHNLTQFNASLLNPAFGLDWNKPSSVSIWSRWQWQTLDGDPTTIFANYTQQINTNSAAGVGFLQHNTGTYLNTGLNLNYVHGLELDGNIRLLFGLNVFGFREELADDRFTPDPDIDLPELENTDDFILMFSPGLQLQIDKFGLGLAVENAVDVNFSDSGRGRGDGGTVVFGTLSYDFPVMLFGGTDDNFVRPILYVKSIPDGDTQFGLNSLFSTSWFWVQAGYNNFYGASGGLGITLARHFSVGGLMEFGGDEMLSDDNSTLELVVSYHWGASDARKKVVDFDVEKDDALARARMQAEAEKLRKEEQAKREAELLENERIKLEADRLEEESRLREAEAVALAQQQKKDSLEAANAIAEARRLAEHQQKKDSLDSANAFAEAQRRAEQQRLDSIAKVQAQKVEVRPNEKYEEVKSAGGLEPGFYLIANVFGTKKYYENFMAQLQKRGLQPKSFYREVNKYRYVYLNRYDTMDEARKARDSKFFGRYTDKTWIFRVRGN</sequence>
<evidence type="ECO:0000256" key="1">
    <source>
        <dbReference type="SAM" id="MobiDB-lite"/>
    </source>
</evidence>
<gene>
    <name evidence="3" type="ORF">SAMN04488116_0567</name>
</gene>
<keyword evidence="2" id="KW-0732">Signal</keyword>
<dbReference type="AlphaFoldDB" id="A0A1M5IBB8"/>
<dbReference type="RefSeq" id="WP_073176376.1">
    <property type="nucleotide sequence ID" value="NZ_FQWL01000001.1"/>
</dbReference>
<proteinExistence type="predicted"/>
<reference evidence="4" key="1">
    <citation type="submission" date="2016-11" db="EMBL/GenBank/DDBJ databases">
        <authorList>
            <person name="Varghese N."/>
            <person name="Submissions S."/>
        </authorList>
    </citation>
    <scope>NUCLEOTIDE SEQUENCE [LARGE SCALE GENOMIC DNA]</scope>
    <source>
        <strain evidence="4">DSM 22638</strain>
    </source>
</reference>
<protein>
    <submittedName>
        <fullName evidence="3">Type IX secretion system membrane protein, PorP/SprF family</fullName>
    </submittedName>
</protein>
<dbReference type="STRING" id="570519.SAMN04488116_0567"/>
<dbReference type="InterPro" id="IPR019861">
    <property type="entry name" value="PorP/SprF_Bacteroidetes"/>
</dbReference>